<proteinExistence type="predicted"/>
<dbReference type="AlphaFoldDB" id="A0A4C1ZGB7"/>
<dbReference type="Pfam" id="PF13843">
    <property type="entry name" value="DDE_Tnp_1_7"/>
    <property type="match status" value="1"/>
</dbReference>
<dbReference type="PANTHER" id="PTHR46599:SF3">
    <property type="entry name" value="PIGGYBAC TRANSPOSABLE ELEMENT-DERIVED PROTEIN 4"/>
    <property type="match status" value="1"/>
</dbReference>
<dbReference type="EMBL" id="BGZK01001869">
    <property type="protein sequence ID" value="GBP87556.1"/>
    <property type="molecule type" value="Genomic_DNA"/>
</dbReference>
<organism evidence="2 3">
    <name type="scientific">Eumeta variegata</name>
    <name type="common">Bagworm moth</name>
    <name type="synonym">Eumeta japonica</name>
    <dbReference type="NCBI Taxonomy" id="151549"/>
    <lineage>
        <taxon>Eukaryota</taxon>
        <taxon>Metazoa</taxon>
        <taxon>Ecdysozoa</taxon>
        <taxon>Arthropoda</taxon>
        <taxon>Hexapoda</taxon>
        <taxon>Insecta</taxon>
        <taxon>Pterygota</taxon>
        <taxon>Neoptera</taxon>
        <taxon>Endopterygota</taxon>
        <taxon>Lepidoptera</taxon>
        <taxon>Glossata</taxon>
        <taxon>Ditrysia</taxon>
        <taxon>Tineoidea</taxon>
        <taxon>Psychidae</taxon>
        <taxon>Oiketicinae</taxon>
        <taxon>Eumeta</taxon>
    </lineage>
</organism>
<reference evidence="2 3" key="1">
    <citation type="journal article" date="2019" name="Commun. Biol.">
        <title>The bagworm genome reveals a unique fibroin gene that provides high tensile strength.</title>
        <authorList>
            <person name="Kono N."/>
            <person name="Nakamura H."/>
            <person name="Ohtoshi R."/>
            <person name="Tomita M."/>
            <person name="Numata K."/>
            <person name="Arakawa K."/>
        </authorList>
    </citation>
    <scope>NUCLEOTIDE SEQUENCE [LARGE SCALE GENOMIC DNA]</scope>
</reference>
<comment type="caution">
    <text evidence="2">The sequence shown here is derived from an EMBL/GenBank/DDBJ whole genome shotgun (WGS) entry which is preliminary data.</text>
</comment>
<dbReference type="OrthoDB" id="75807at2759"/>
<name>A0A4C1ZGB7_EUMVA</name>
<evidence type="ECO:0000259" key="1">
    <source>
        <dbReference type="Pfam" id="PF13843"/>
    </source>
</evidence>
<sequence>MLPPFMKLQAEKQMLEEAVPSSPPPYISVNVGAEPSTRPESQARLVSIVSVGCQTDSPIGPTTAFDMEWKSFPAHSDLNLLEVHREIFQEQTGAKSSYATPYDAFVAIWDHTLVEKIVKETNVFASRLIARMTAQGLMRPSSRTAKWKDTTVDEMYVFLAIVLTMGTLVKARIQDYCSTYKNIFSTPGVNENISINRFKLLSRCIYFNNDFLMPTNTRGASARLFKTVKRCCSSDFYARWNSSTKNGTDLRLGVRALLIIARLTVNEKKVHRRWFPCMWNSSTKNGTDSRLGVRALLIIARLTMNEKKVQRRWFPRMWNSSTKNGTDLRLGVLVLLIIARLTVDE</sequence>
<feature type="domain" description="PiggyBac transposable element-derived protein" evidence="1">
    <location>
        <begin position="100"/>
        <end position="210"/>
    </location>
</feature>
<protein>
    <submittedName>
        <fullName evidence="2">PiggyBac transposable element-derived protein 4</fullName>
    </submittedName>
</protein>
<accession>A0A4C1ZGB7</accession>
<evidence type="ECO:0000313" key="2">
    <source>
        <dbReference type="EMBL" id="GBP87556.1"/>
    </source>
</evidence>
<gene>
    <name evidence="2" type="primary">PGBD4</name>
    <name evidence="2" type="ORF">EVAR_65177_1</name>
</gene>
<dbReference type="Proteomes" id="UP000299102">
    <property type="component" value="Unassembled WGS sequence"/>
</dbReference>
<evidence type="ECO:0000313" key="3">
    <source>
        <dbReference type="Proteomes" id="UP000299102"/>
    </source>
</evidence>
<dbReference type="PANTHER" id="PTHR46599">
    <property type="entry name" value="PIGGYBAC TRANSPOSABLE ELEMENT-DERIVED PROTEIN 4"/>
    <property type="match status" value="1"/>
</dbReference>
<dbReference type="InterPro" id="IPR029526">
    <property type="entry name" value="PGBD"/>
</dbReference>
<keyword evidence="3" id="KW-1185">Reference proteome</keyword>